<dbReference type="Proteomes" id="UP000256645">
    <property type="component" value="Unassembled WGS sequence"/>
</dbReference>
<dbReference type="InterPro" id="IPR007219">
    <property type="entry name" value="XnlR_reg_dom"/>
</dbReference>
<comment type="caution">
    <text evidence="8">The sequence shown here is derived from an EMBL/GenBank/DDBJ whole genome shotgun (WGS) entry which is preliminary data.</text>
</comment>
<dbReference type="STRING" id="1849047.A0A3D8QW11"/>
<dbReference type="CDD" id="cd12148">
    <property type="entry name" value="fungal_TF_MHR"/>
    <property type="match status" value="1"/>
</dbReference>
<keyword evidence="4" id="KW-0863">Zinc-finger</keyword>
<evidence type="ECO:0000256" key="4">
    <source>
        <dbReference type="ARBA" id="ARBA00022771"/>
    </source>
</evidence>
<keyword evidence="3" id="KW-0677">Repeat</keyword>
<dbReference type="AlphaFoldDB" id="A0A3D8QW11"/>
<sequence length="494" mass="56052">MARGEPASTDKNHLLLPFLLACTDPSVGPVDQVILTREPDHSRVQPVTWDAADNHYTISDTIDPRLLFLSFIGPSFSTDRYCDSMDNGYLPGSLDRLDLGNSDEELQSRISLLELDLQQVTATEPHVQDFLSSGSSAAFFTASNFRQGIKAFFQWEQLLATLIHQPTFHPVQVDPTLLLAIALSGSTYLHYRQGITGSDSDSLTLRDIAEKYIFNRVEQLLSSTDPTVDSQRTLELCQATYIIVTLQSCVKDAKIRQRVITKCHPMLIDLLRSLDIIGSKHRSRESEQDWHIFVYNESCIRLVHWVFINDAWFTLFSNHPPAMTISDMTSYLPCQDALWNVDCSASFNSLGFQQDVSSALPCLKSLMSGLLGDEWTESTMALYKQLDVKHFLVIILAFQHVIFHSHTSMLVDNSSLLLFRGLDRWSQQWDDAMSRMNIEGRKSLGLVTYSTELAFLSRRILEVNSAKEGIKPKYLQRNVTYDTVALYQFIRQCI</sequence>
<keyword evidence="5" id="KW-0862">Zinc</keyword>
<dbReference type="InterPro" id="IPR051059">
    <property type="entry name" value="VerF-like"/>
</dbReference>
<feature type="domain" description="Xylanolytic transcriptional activator regulatory" evidence="7">
    <location>
        <begin position="149"/>
        <end position="372"/>
    </location>
</feature>
<evidence type="ECO:0000256" key="6">
    <source>
        <dbReference type="ARBA" id="ARBA00023242"/>
    </source>
</evidence>
<organism evidence="8 9">
    <name type="scientific">Coleophoma cylindrospora</name>
    <dbReference type="NCBI Taxonomy" id="1849047"/>
    <lineage>
        <taxon>Eukaryota</taxon>
        <taxon>Fungi</taxon>
        <taxon>Dikarya</taxon>
        <taxon>Ascomycota</taxon>
        <taxon>Pezizomycotina</taxon>
        <taxon>Leotiomycetes</taxon>
        <taxon>Helotiales</taxon>
        <taxon>Dermateaceae</taxon>
        <taxon>Coleophoma</taxon>
    </lineage>
</organism>
<dbReference type="GO" id="GO:0005634">
    <property type="term" value="C:nucleus"/>
    <property type="evidence" value="ECO:0007669"/>
    <property type="project" value="UniProtKB-SubCell"/>
</dbReference>
<dbReference type="PANTHER" id="PTHR40626">
    <property type="entry name" value="MIP31509P"/>
    <property type="match status" value="1"/>
</dbReference>
<reference evidence="8 9" key="1">
    <citation type="journal article" date="2018" name="IMA Fungus">
        <title>IMA Genome-F 9: Draft genome sequence of Annulohypoxylon stygium, Aspergillus mulundensis, Berkeleyomyces basicola (syn. Thielaviopsis basicola), Ceratocystis smalleyi, two Cercospora beticola strains, Coleophoma cylindrospora, Fusarium fracticaudum, Phialophora cf. hyalina, and Morchella septimelata.</title>
        <authorList>
            <person name="Wingfield B.D."/>
            <person name="Bills G.F."/>
            <person name="Dong Y."/>
            <person name="Huang W."/>
            <person name="Nel W.J."/>
            <person name="Swalarsk-Parry B.S."/>
            <person name="Vaghefi N."/>
            <person name="Wilken P.M."/>
            <person name="An Z."/>
            <person name="de Beer Z.W."/>
            <person name="De Vos L."/>
            <person name="Chen L."/>
            <person name="Duong T.A."/>
            <person name="Gao Y."/>
            <person name="Hammerbacher A."/>
            <person name="Kikkert J.R."/>
            <person name="Li Y."/>
            <person name="Li H."/>
            <person name="Li K."/>
            <person name="Li Q."/>
            <person name="Liu X."/>
            <person name="Ma X."/>
            <person name="Naidoo K."/>
            <person name="Pethybridge S.J."/>
            <person name="Sun J."/>
            <person name="Steenkamp E.T."/>
            <person name="van der Nest M.A."/>
            <person name="van Wyk S."/>
            <person name="Wingfield M.J."/>
            <person name="Xiong C."/>
            <person name="Yue Q."/>
            <person name="Zhang X."/>
        </authorList>
    </citation>
    <scope>NUCLEOTIDE SEQUENCE [LARGE SCALE GENOMIC DNA]</scope>
    <source>
        <strain evidence="8 9">BP6252</strain>
    </source>
</reference>
<dbReference type="OrthoDB" id="654211at2759"/>
<proteinExistence type="predicted"/>
<evidence type="ECO:0000313" key="8">
    <source>
        <dbReference type="EMBL" id="RDW65957.1"/>
    </source>
</evidence>
<dbReference type="GO" id="GO:0000981">
    <property type="term" value="F:DNA-binding transcription factor activity, RNA polymerase II-specific"/>
    <property type="evidence" value="ECO:0007669"/>
    <property type="project" value="InterPro"/>
</dbReference>
<dbReference type="GO" id="GO:0008270">
    <property type="term" value="F:zinc ion binding"/>
    <property type="evidence" value="ECO:0007669"/>
    <property type="project" value="UniProtKB-KW"/>
</dbReference>
<dbReference type="PROSITE" id="PS51257">
    <property type="entry name" value="PROKAR_LIPOPROTEIN"/>
    <property type="match status" value="1"/>
</dbReference>
<protein>
    <recommendedName>
        <fullName evidence="7">Xylanolytic transcriptional activator regulatory domain-containing protein</fullName>
    </recommendedName>
</protein>
<evidence type="ECO:0000256" key="5">
    <source>
        <dbReference type="ARBA" id="ARBA00022833"/>
    </source>
</evidence>
<accession>A0A3D8QW11</accession>
<keyword evidence="9" id="KW-1185">Reference proteome</keyword>
<evidence type="ECO:0000313" key="9">
    <source>
        <dbReference type="Proteomes" id="UP000256645"/>
    </source>
</evidence>
<dbReference type="GO" id="GO:0006351">
    <property type="term" value="P:DNA-templated transcription"/>
    <property type="evidence" value="ECO:0007669"/>
    <property type="project" value="InterPro"/>
</dbReference>
<evidence type="ECO:0000256" key="1">
    <source>
        <dbReference type="ARBA" id="ARBA00004123"/>
    </source>
</evidence>
<dbReference type="EMBL" id="PDLM01000011">
    <property type="protein sequence ID" value="RDW65957.1"/>
    <property type="molecule type" value="Genomic_DNA"/>
</dbReference>
<keyword evidence="2" id="KW-0479">Metal-binding</keyword>
<comment type="subcellular location">
    <subcellularLocation>
        <location evidence="1">Nucleus</location>
    </subcellularLocation>
</comment>
<gene>
    <name evidence="8" type="ORF">BP6252_09592</name>
</gene>
<keyword evidence="6" id="KW-0539">Nucleus</keyword>
<dbReference type="GO" id="GO:0000978">
    <property type="term" value="F:RNA polymerase II cis-regulatory region sequence-specific DNA binding"/>
    <property type="evidence" value="ECO:0007669"/>
    <property type="project" value="InterPro"/>
</dbReference>
<dbReference type="Pfam" id="PF04082">
    <property type="entry name" value="Fungal_trans"/>
    <property type="match status" value="1"/>
</dbReference>
<evidence type="ECO:0000256" key="2">
    <source>
        <dbReference type="ARBA" id="ARBA00022723"/>
    </source>
</evidence>
<dbReference type="PANTHER" id="PTHR40626:SF1">
    <property type="entry name" value="TRANSCRIPTION FACTOR WITH C2H2 AND ZN(2)-CYS(6) DNA BINDING DOMAIN (EUROFUNG)"/>
    <property type="match status" value="1"/>
</dbReference>
<name>A0A3D8QW11_9HELO</name>
<evidence type="ECO:0000256" key="3">
    <source>
        <dbReference type="ARBA" id="ARBA00022737"/>
    </source>
</evidence>
<dbReference type="GO" id="GO:0000785">
    <property type="term" value="C:chromatin"/>
    <property type="evidence" value="ECO:0007669"/>
    <property type="project" value="TreeGrafter"/>
</dbReference>
<evidence type="ECO:0000259" key="7">
    <source>
        <dbReference type="Pfam" id="PF04082"/>
    </source>
</evidence>